<dbReference type="OrthoDB" id="442503at2759"/>
<dbReference type="SUPFAM" id="SSF63712">
    <property type="entry name" value="Nicotinic receptor ligand binding domain-like"/>
    <property type="match status" value="1"/>
</dbReference>
<evidence type="ECO:0000256" key="6">
    <source>
        <dbReference type="ARBA" id="ARBA00022729"/>
    </source>
</evidence>
<keyword evidence="10 11" id="KW-0407">Ion channel</keyword>
<keyword evidence="6 11" id="KW-0732">Signal</keyword>
<sequence>MVFQFILTFSVTVALSLENGAECGEGIYCDLRSQYCKTQESGRQSCECRDGFVQADNGTCYMSRALANSMEAEPTEFCILGQAEKDATRILNDILKKYDKNLVPKMKGVDVDVELLIQKVSEISELTGASTMHLLFSQIWHDPGLSFEHEEGSQCLTNLTLSHRMVDYIWLPNVCIVNSKGSQIHSSPTPNIFLAIFPNGTVWMNYRIVVESPCEMDFSFFPMDRVMCSVIFESYSFNVGKVRLHWKRMGRPVEFIDEVQLPDFHMTTHVYEKITYNYPAGTWDQLNIKLFFRRSYGFYILQIYLPTYCMVLISWISFWLDRKCLPARVTLGISSLMALTLQYSNVAKSLPKVSYVKGLDLFMFGCMGYIFLSIVELACVSSLELRRINEQNEDKFLSDEDLRDKRNIFTRTFSTKFKRRPCTLSSPTVPDTPTGTNGEWQRSPWADKTYIECPEPRPPDDNHNPEVEKGESNQMMVFVRRSSRRKKKKLTPTFFKRWSGEDMDRFCQKLFPISFTFCNLIYWMYYTAKSKD</sequence>
<evidence type="ECO:0000313" key="12">
    <source>
        <dbReference type="EnsemblMetazoa" id="PPA28828.1"/>
    </source>
</evidence>
<evidence type="ECO:0000256" key="11">
    <source>
        <dbReference type="RuleBase" id="RU000687"/>
    </source>
</evidence>
<dbReference type="Pfam" id="PF02931">
    <property type="entry name" value="Neur_chan_LBD"/>
    <property type="match status" value="1"/>
</dbReference>
<proteinExistence type="inferred from homology"/>
<feature type="transmembrane region" description="Helical" evidence="11">
    <location>
        <begin position="325"/>
        <end position="341"/>
    </location>
</feature>
<feature type="transmembrane region" description="Helical" evidence="11">
    <location>
        <begin position="296"/>
        <end position="318"/>
    </location>
</feature>
<dbReference type="PANTHER" id="PTHR18945">
    <property type="entry name" value="NEUROTRANSMITTER GATED ION CHANNEL"/>
    <property type="match status" value="1"/>
</dbReference>
<dbReference type="Gene3D" id="2.70.170.10">
    <property type="entry name" value="Neurotransmitter-gated ion-channel ligand-binding domain"/>
    <property type="match status" value="1"/>
</dbReference>
<evidence type="ECO:0000256" key="7">
    <source>
        <dbReference type="ARBA" id="ARBA00022989"/>
    </source>
</evidence>
<dbReference type="GO" id="GO:0043025">
    <property type="term" value="C:neuronal cell body"/>
    <property type="evidence" value="ECO:0007669"/>
    <property type="project" value="EnsemblMetazoa"/>
</dbReference>
<feature type="transmembrane region" description="Helical" evidence="11">
    <location>
        <begin position="506"/>
        <end position="526"/>
    </location>
</feature>
<dbReference type="CDD" id="cd19049">
    <property type="entry name" value="LGIC_TM_anion"/>
    <property type="match status" value="1"/>
</dbReference>
<dbReference type="Proteomes" id="UP000005239">
    <property type="component" value="Unassembled WGS sequence"/>
</dbReference>
<dbReference type="PROSITE" id="PS00236">
    <property type="entry name" value="NEUROTR_ION_CHANNEL"/>
    <property type="match status" value="1"/>
</dbReference>
<dbReference type="GO" id="GO:0005886">
    <property type="term" value="C:plasma membrane"/>
    <property type="evidence" value="ECO:0007669"/>
    <property type="project" value="UniProtKB-SubCell"/>
</dbReference>
<dbReference type="InterPro" id="IPR036734">
    <property type="entry name" value="Neur_chan_lig-bd_sf"/>
</dbReference>
<keyword evidence="8 11" id="KW-0406">Ion transport</keyword>
<dbReference type="PRINTS" id="PR00252">
    <property type="entry name" value="NRIONCHANNEL"/>
</dbReference>
<dbReference type="GO" id="GO:0014069">
    <property type="term" value="C:postsynaptic density"/>
    <property type="evidence" value="ECO:0007669"/>
    <property type="project" value="EnsemblMetazoa"/>
</dbReference>
<dbReference type="CDD" id="cd18990">
    <property type="entry name" value="LGIC_ECD_GABAAR"/>
    <property type="match status" value="1"/>
</dbReference>
<dbReference type="Pfam" id="PF02932">
    <property type="entry name" value="Neur_chan_memb"/>
    <property type="match status" value="1"/>
</dbReference>
<gene>
    <name evidence="12" type="primary">WBGene00118382</name>
</gene>
<comment type="similarity">
    <text evidence="11">Belongs to the ligand-gated ion channel (TC 1.A.9) family.</text>
</comment>
<dbReference type="Gene3D" id="1.20.58.390">
    <property type="entry name" value="Neurotransmitter-gated ion-channel transmembrane domain"/>
    <property type="match status" value="1"/>
</dbReference>
<evidence type="ECO:0000256" key="10">
    <source>
        <dbReference type="ARBA" id="ARBA00023303"/>
    </source>
</evidence>
<comment type="subcellular location">
    <subcellularLocation>
        <location evidence="2">Cell membrane</location>
    </subcellularLocation>
    <subcellularLocation>
        <location evidence="1">Membrane</location>
        <topology evidence="1">Multi-pass membrane protein</topology>
    </subcellularLocation>
</comment>
<reference evidence="13" key="1">
    <citation type="journal article" date="2008" name="Nat. Genet.">
        <title>The Pristionchus pacificus genome provides a unique perspective on nematode lifestyle and parasitism.</title>
        <authorList>
            <person name="Dieterich C."/>
            <person name="Clifton S.W."/>
            <person name="Schuster L.N."/>
            <person name="Chinwalla A."/>
            <person name="Delehaunty K."/>
            <person name="Dinkelacker I."/>
            <person name="Fulton L."/>
            <person name="Fulton R."/>
            <person name="Godfrey J."/>
            <person name="Minx P."/>
            <person name="Mitreva M."/>
            <person name="Roeseler W."/>
            <person name="Tian H."/>
            <person name="Witte H."/>
            <person name="Yang S.P."/>
            <person name="Wilson R.K."/>
            <person name="Sommer R.J."/>
        </authorList>
    </citation>
    <scope>NUCLEOTIDE SEQUENCE [LARGE SCALE GENOMIC DNA]</scope>
    <source>
        <strain evidence="13">PS312</strain>
    </source>
</reference>
<name>A0A2A6C9P2_PRIPA</name>
<evidence type="ECO:0000256" key="9">
    <source>
        <dbReference type="ARBA" id="ARBA00023136"/>
    </source>
</evidence>
<keyword evidence="7 11" id="KW-1133">Transmembrane helix</keyword>
<dbReference type="SUPFAM" id="SSF90112">
    <property type="entry name" value="Neurotransmitter-gated ion-channel transmembrane pore"/>
    <property type="match status" value="1"/>
</dbReference>
<keyword evidence="5 11" id="KW-0812">Transmembrane</keyword>
<dbReference type="InterPro" id="IPR006202">
    <property type="entry name" value="Neur_chan_lig-bd"/>
</dbReference>
<protein>
    <submittedName>
        <fullName evidence="12">Lgc-55</fullName>
    </submittedName>
</protein>
<dbReference type="InterPro" id="IPR006029">
    <property type="entry name" value="Neurotrans-gated_channel_TM"/>
</dbReference>
<dbReference type="PRINTS" id="PR00253">
    <property type="entry name" value="GABAARECEPTR"/>
</dbReference>
<dbReference type="AlphaFoldDB" id="A0A2A6C9P2"/>
<dbReference type="GO" id="GO:0005254">
    <property type="term" value="F:chloride channel activity"/>
    <property type="evidence" value="ECO:0007669"/>
    <property type="project" value="EnsemblMetazoa"/>
</dbReference>
<keyword evidence="3 11" id="KW-0813">Transport</keyword>
<reference evidence="12" key="2">
    <citation type="submission" date="2022-06" db="UniProtKB">
        <authorList>
            <consortium name="EnsemblMetazoa"/>
        </authorList>
    </citation>
    <scope>IDENTIFICATION</scope>
    <source>
        <strain evidence="12">PS312</strain>
    </source>
</reference>
<keyword evidence="4" id="KW-1003">Cell membrane</keyword>
<feature type="transmembrane region" description="Helical" evidence="11">
    <location>
        <begin position="361"/>
        <end position="383"/>
    </location>
</feature>
<evidence type="ECO:0000256" key="5">
    <source>
        <dbReference type="ARBA" id="ARBA00022692"/>
    </source>
</evidence>
<evidence type="ECO:0000256" key="2">
    <source>
        <dbReference type="ARBA" id="ARBA00004236"/>
    </source>
</evidence>
<dbReference type="InterPro" id="IPR018000">
    <property type="entry name" value="Neurotransmitter_ion_chnl_CS"/>
</dbReference>
<dbReference type="InterPro" id="IPR036719">
    <property type="entry name" value="Neuro-gated_channel_TM_sf"/>
</dbReference>
<feature type="chain" id="PRO_5042620817" evidence="11">
    <location>
        <begin position="17"/>
        <end position="532"/>
    </location>
</feature>
<evidence type="ECO:0000313" key="13">
    <source>
        <dbReference type="Proteomes" id="UP000005239"/>
    </source>
</evidence>
<dbReference type="EnsemblMetazoa" id="PPA28828.1">
    <property type="protein sequence ID" value="PPA28828.1"/>
    <property type="gene ID" value="WBGene00118382"/>
</dbReference>
<dbReference type="GO" id="GO:0005231">
    <property type="term" value="F:excitatory extracellular ligand-gated monoatomic ion channel activity"/>
    <property type="evidence" value="ECO:0000318"/>
    <property type="project" value="GO_Central"/>
</dbReference>
<evidence type="ECO:0000256" key="3">
    <source>
        <dbReference type="ARBA" id="ARBA00022448"/>
    </source>
</evidence>
<dbReference type="InterPro" id="IPR038050">
    <property type="entry name" value="Neuro_actylchol_rec"/>
</dbReference>
<dbReference type="InterPro" id="IPR006028">
    <property type="entry name" value="GABAA/Glycine_rcpt"/>
</dbReference>
<dbReference type="GO" id="GO:1902476">
    <property type="term" value="P:chloride transmembrane transport"/>
    <property type="evidence" value="ECO:0000318"/>
    <property type="project" value="GO_Central"/>
</dbReference>
<dbReference type="GO" id="GO:0004888">
    <property type="term" value="F:transmembrane signaling receptor activity"/>
    <property type="evidence" value="ECO:0007669"/>
    <property type="project" value="InterPro"/>
</dbReference>
<dbReference type="InterPro" id="IPR006201">
    <property type="entry name" value="Neur_channel"/>
</dbReference>
<accession>A0A2A6C9P2</accession>
<organism evidence="12 13">
    <name type="scientific">Pristionchus pacificus</name>
    <name type="common">Parasitic nematode worm</name>
    <dbReference type="NCBI Taxonomy" id="54126"/>
    <lineage>
        <taxon>Eukaryota</taxon>
        <taxon>Metazoa</taxon>
        <taxon>Ecdysozoa</taxon>
        <taxon>Nematoda</taxon>
        <taxon>Chromadorea</taxon>
        <taxon>Rhabditida</taxon>
        <taxon>Rhabditina</taxon>
        <taxon>Diplogasteromorpha</taxon>
        <taxon>Diplogasteroidea</taxon>
        <taxon>Neodiplogasteridae</taxon>
        <taxon>Pristionchus</taxon>
    </lineage>
</organism>
<evidence type="ECO:0000256" key="4">
    <source>
        <dbReference type="ARBA" id="ARBA00022475"/>
    </source>
</evidence>
<feature type="signal peptide" evidence="11">
    <location>
        <begin position="1"/>
        <end position="16"/>
    </location>
</feature>
<evidence type="ECO:0000256" key="8">
    <source>
        <dbReference type="ARBA" id="ARBA00023065"/>
    </source>
</evidence>
<dbReference type="GO" id="GO:0007638">
    <property type="term" value="P:mechanosensory behavior"/>
    <property type="evidence" value="ECO:0007669"/>
    <property type="project" value="EnsemblMetazoa"/>
</dbReference>
<accession>A0A8R1YKR0</accession>
<dbReference type="FunFam" id="2.70.170.10:FF:000058">
    <property type="entry name" value="Ligand-gated chloride channel"/>
    <property type="match status" value="1"/>
</dbReference>
<keyword evidence="13" id="KW-1185">Reference proteome</keyword>
<keyword evidence="9 11" id="KW-0472">Membrane</keyword>
<evidence type="ECO:0000256" key="1">
    <source>
        <dbReference type="ARBA" id="ARBA00004141"/>
    </source>
</evidence>